<sequence length="135" mass="15313">MPKFPDFKSFILALLILAGFFAGTAAIAADLKTNEPVTLINVFEVPADQIDKTVEFWEKSRDFLRQQPGYISTRLHRALAPDARFQLINIAIWESPEAFQAAIGKMRETNPDTDARNTVFHAALYRVIRTDEETE</sequence>
<proteinExistence type="predicted"/>
<reference evidence="4" key="1">
    <citation type="submission" date="2015-07" db="EMBL/GenBank/DDBJ databases">
        <authorList>
            <person name="Rodrigo-Torres Lidia"/>
            <person name="Arahal R.David."/>
        </authorList>
    </citation>
    <scope>NUCLEOTIDE SEQUENCE [LARGE SCALE GENOMIC DNA]</scope>
    <source>
        <strain evidence="4">CECT 5096</strain>
    </source>
</reference>
<dbReference type="GeneID" id="97668289"/>
<feature type="chain" id="PRO_5009787958" evidence="1">
    <location>
        <begin position="29"/>
        <end position="135"/>
    </location>
</feature>
<dbReference type="InterPro" id="IPR007138">
    <property type="entry name" value="ABM_dom"/>
</dbReference>
<dbReference type="RefSeq" id="WP_082442470.1">
    <property type="nucleotide sequence ID" value="NZ_CXWA01000002.1"/>
</dbReference>
<dbReference type="STRING" id="311410.LA5095_01991"/>
<dbReference type="Proteomes" id="UP000049983">
    <property type="component" value="Unassembled WGS sequence"/>
</dbReference>
<evidence type="ECO:0000256" key="1">
    <source>
        <dbReference type="SAM" id="SignalP"/>
    </source>
</evidence>
<dbReference type="AlphaFoldDB" id="A0A0M7A7Q0"/>
<keyword evidence="4" id="KW-1185">Reference proteome</keyword>
<protein>
    <submittedName>
        <fullName evidence="3">Antibiotic biosynthesis monooxygenase</fullName>
    </submittedName>
</protein>
<evidence type="ECO:0000259" key="2">
    <source>
        <dbReference type="Pfam" id="PF03992"/>
    </source>
</evidence>
<keyword evidence="3" id="KW-0503">Monooxygenase</keyword>
<dbReference type="Gene3D" id="3.30.70.100">
    <property type="match status" value="1"/>
</dbReference>
<evidence type="ECO:0000313" key="4">
    <source>
        <dbReference type="Proteomes" id="UP000049983"/>
    </source>
</evidence>
<dbReference type="GO" id="GO:0004497">
    <property type="term" value="F:monooxygenase activity"/>
    <property type="evidence" value="ECO:0007669"/>
    <property type="project" value="UniProtKB-KW"/>
</dbReference>
<keyword evidence="1" id="KW-0732">Signal</keyword>
<dbReference type="Pfam" id="PF03992">
    <property type="entry name" value="ABM"/>
    <property type="match status" value="1"/>
</dbReference>
<gene>
    <name evidence="3" type="ORF">LA5096_00847</name>
</gene>
<accession>A0A0M7A7Q0</accession>
<feature type="signal peptide" evidence="1">
    <location>
        <begin position="1"/>
        <end position="28"/>
    </location>
</feature>
<dbReference type="EMBL" id="CXWC01000002">
    <property type="protein sequence ID" value="CTQ65766.1"/>
    <property type="molecule type" value="Genomic_DNA"/>
</dbReference>
<keyword evidence="3" id="KW-0560">Oxidoreductase</keyword>
<dbReference type="OrthoDB" id="1494517at2"/>
<dbReference type="InterPro" id="IPR011008">
    <property type="entry name" value="Dimeric_a/b-barrel"/>
</dbReference>
<organism evidence="3 4">
    <name type="scientific">Roseibium album</name>
    <dbReference type="NCBI Taxonomy" id="311410"/>
    <lineage>
        <taxon>Bacteria</taxon>
        <taxon>Pseudomonadati</taxon>
        <taxon>Pseudomonadota</taxon>
        <taxon>Alphaproteobacteria</taxon>
        <taxon>Hyphomicrobiales</taxon>
        <taxon>Stappiaceae</taxon>
        <taxon>Roseibium</taxon>
    </lineage>
</organism>
<dbReference type="SUPFAM" id="SSF54909">
    <property type="entry name" value="Dimeric alpha+beta barrel"/>
    <property type="match status" value="1"/>
</dbReference>
<feature type="domain" description="ABM" evidence="2">
    <location>
        <begin position="36"/>
        <end position="101"/>
    </location>
</feature>
<evidence type="ECO:0000313" key="3">
    <source>
        <dbReference type="EMBL" id="CTQ65766.1"/>
    </source>
</evidence>
<name>A0A0M7A7Q0_9HYPH</name>